<dbReference type="InterPro" id="IPR020904">
    <property type="entry name" value="Sc_DH/Rdtase_CS"/>
</dbReference>
<dbReference type="AlphaFoldDB" id="A0A852VH47"/>
<accession>A0A852VH47</accession>
<dbReference type="InterPro" id="IPR002347">
    <property type="entry name" value="SDR_fam"/>
</dbReference>
<sequence>MLSSGGSGVTMSLAGRVALITGGSRGIGAATVRMFRQAGAKVVFNYRSATKEAEAIVAECGGAAVCRAVEQTLSTPEDGAALVRAAVAAFGRVDCAILNHGVWPAHDAPIAEMTSEQWRSTMGTNLDSVFGVVRTAVAQMKIQPKAQAQVGSARGHIVLISSTAGQRGEAFHVDYAATKGALISLTKSLSTELIGEGIYCNCVAPGWVATDASAGVLSDPVVSKKLLSLIPLGRPAHVDEIAAPVLFLCTPFAGFISGEIFNVNGGAVLVG</sequence>
<evidence type="ECO:0000313" key="3">
    <source>
        <dbReference type="EMBL" id="NYF92148.1"/>
    </source>
</evidence>
<dbReference type="Pfam" id="PF13561">
    <property type="entry name" value="adh_short_C2"/>
    <property type="match status" value="1"/>
</dbReference>
<comment type="similarity">
    <text evidence="1">Belongs to the short-chain dehydrogenases/reductases (SDR) family.</text>
</comment>
<dbReference type="PRINTS" id="PR00080">
    <property type="entry name" value="SDRFAMILY"/>
</dbReference>
<comment type="caution">
    <text evidence="3">The sequence shown here is derived from an EMBL/GenBank/DDBJ whole genome shotgun (WGS) entry which is preliminary data.</text>
</comment>
<dbReference type="Proteomes" id="UP000564385">
    <property type="component" value="Unassembled WGS sequence"/>
</dbReference>
<evidence type="ECO:0000256" key="2">
    <source>
        <dbReference type="ARBA" id="ARBA00023002"/>
    </source>
</evidence>
<dbReference type="SUPFAM" id="SSF51735">
    <property type="entry name" value="NAD(P)-binding Rossmann-fold domains"/>
    <property type="match status" value="1"/>
</dbReference>
<proteinExistence type="inferred from homology"/>
<dbReference type="PANTHER" id="PTHR42760">
    <property type="entry name" value="SHORT-CHAIN DEHYDROGENASES/REDUCTASES FAMILY MEMBER"/>
    <property type="match status" value="1"/>
</dbReference>
<dbReference type="CDD" id="cd05233">
    <property type="entry name" value="SDR_c"/>
    <property type="match status" value="1"/>
</dbReference>
<name>A0A852VH47_9BACT</name>
<dbReference type="Gene3D" id="3.40.50.720">
    <property type="entry name" value="NAD(P)-binding Rossmann-like Domain"/>
    <property type="match status" value="1"/>
</dbReference>
<dbReference type="PRINTS" id="PR00081">
    <property type="entry name" value="GDHRDH"/>
</dbReference>
<dbReference type="GO" id="GO:0004316">
    <property type="term" value="F:3-oxoacyl-[acyl-carrier-protein] reductase (NADPH) activity"/>
    <property type="evidence" value="ECO:0007669"/>
    <property type="project" value="UniProtKB-EC"/>
</dbReference>
<dbReference type="EC" id="1.1.1.100" evidence="3"/>
<keyword evidence="2 3" id="KW-0560">Oxidoreductase</keyword>
<dbReference type="GO" id="GO:0048038">
    <property type="term" value="F:quinone binding"/>
    <property type="evidence" value="ECO:0007669"/>
    <property type="project" value="TreeGrafter"/>
</dbReference>
<gene>
    <name evidence="3" type="ORF">HDF08_004267</name>
</gene>
<dbReference type="PROSITE" id="PS00061">
    <property type="entry name" value="ADH_SHORT"/>
    <property type="match status" value="1"/>
</dbReference>
<dbReference type="FunFam" id="3.40.50.720:FF:000084">
    <property type="entry name" value="Short-chain dehydrogenase reductase"/>
    <property type="match status" value="1"/>
</dbReference>
<dbReference type="PANTHER" id="PTHR42760:SF133">
    <property type="entry name" value="3-OXOACYL-[ACYL-CARRIER-PROTEIN] REDUCTASE"/>
    <property type="match status" value="1"/>
</dbReference>
<evidence type="ECO:0000313" key="4">
    <source>
        <dbReference type="Proteomes" id="UP000564385"/>
    </source>
</evidence>
<organism evidence="3 4">
    <name type="scientific">Tunturiibacter lichenicola</name>
    <dbReference type="NCBI Taxonomy" id="2051959"/>
    <lineage>
        <taxon>Bacteria</taxon>
        <taxon>Pseudomonadati</taxon>
        <taxon>Acidobacteriota</taxon>
        <taxon>Terriglobia</taxon>
        <taxon>Terriglobales</taxon>
        <taxon>Acidobacteriaceae</taxon>
        <taxon>Tunturiibacter</taxon>
    </lineage>
</organism>
<dbReference type="GO" id="GO:0006633">
    <property type="term" value="P:fatty acid biosynthetic process"/>
    <property type="evidence" value="ECO:0007669"/>
    <property type="project" value="TreeGrafter"/>
</dbReference>
<evidence type="ECO:0000256" key="1">
    <source>
        <dbReference type="ARBA" id="ARBA00006484"/>
    </source>
</evidence>
<protein>
    <submittedName>
        <fullName evidence="3">3-oxoacyl-[acyl-carrier protein] reductase</fullName>
        <ecNumber evidence="3">1.1.1.100</ecNumber>
    </submittedName>
</protein>
<reference evidence="3 4" key="1">
    <citation type="submission" date="2020-07" db="EMBL/GenBank/DDBJ databases">
        <title>Genomic Encyclopedia of Type Strains, Phase IV (KMG-V): Genome sequencing to study the core and pangenomes of soil and plant-associated prokaryotes.</title>
        <authorList>
            <person name="Whitman W."/>
        </authorList>
    </citation>
    <scope>NUCLEOTIDE SEQUENCE [LARGE SCALE GENOMIC DNA]</scope>
    <source>
        <strain evidence="3 4">M8UP22</strain>
    </source>
</reference>
<dbReference type="EMBL" id="JACCCU010000003">
    <property type="protein sequence ID" value="NYF92148.1"/>
    <property type="molecule type" value="Genomic_DNA"/>
</dbReference>
<dbReference type="InterPro" id="IPR036291">
    <property type="entry name" value="NAD(P)-bd_dom_sf"/>
</dbReference>